<accession>A0A851GG29</accession>
<evidence type="ECO:0000256" key="7">
    <source>
        <dbReference type="ARBA" id="ARBA00035136"/>
    </source>
</evidence>
<dbReference type="InterPro" id="IPR002583">
    <property type="entry name" value="Ribosomal_bS20"/>
</dbReference>
<comment type="caution">
    <text evidence="10">The sequence shown here is derived from an EMBL/GenBank/DDBJ whole genome shotgun (WGS) entry which is preliminary data.</text>
</comment>
<organism evidence="10 11">
    <name type="scientific">Oceaniferula marina</name>
    <dbReference type="NCBI Taxonomy" id="2748318"/>
    <lineage>
        <taxon>Bacteria</taxon>
        <taxon>Pseudomonadati</taxon>
        <taxon>Verrucomicrobiota</taxon>
        <taxon>Verrucomicrobiia</taxon>
        <taxon>Verrucomicrobiales</taxon>
        <taxon>Verrucomicrobiaceae</taxon>
        <taxon>Oceaniferula</taxon>
    </lineage>
</organism>
<comment type="function">
    <text evidence="1 8">Binds directly to 16S ribosomal RNA.</text>
</comment>
<sequence>MANNPSALKRVRQNKTRTDRNKTLTSRMKTLRKKTLAAAEAGDKETAQKSYSEFSSAVDKCLKNSIIHKNKAANLKSKTSKHLAS</sequence>
<dbReference type="Pfam" id="PF01649">
    <property type="entry name" value="Ribosomal_S20p"/>
    <property type="match status" value="1"/>
</dbReference>
<dbReference type="Gene3D" id="1.20.58.110">
    <property type="entry name" value="Ribosomal protein S20"/>
    <property type="match status" value="1"/>
</dbReference>
<reference evidence="10 11" key="1">
    <citation type="submission" date="2020-07" db="EMBL/GenBank/DDBJ databases">
        <title>Roseicoccus Jingziensis gen. nov., sp. nov., isolated from coastal seawater.</title>
        <authorList>
            <person name="Feng X."/>
        </authorList>
    </citation>
    <scope>NUCLEOTIDE SEQUENCE [LARGE SCALE GENOMIC DNA]</scope>
    <source>
        <strain evidence="10 11">N1E253</strain>
    </source>
</reference>
<dbReference type="GO" id="GO:0015935">
    <property type="term" value="C:small ribosomal subunit"/>
    <property type="evidence" value="ECO:0007669"/>
    <property type="project" value="TreeGrafter"/>
</dbReference>
<dbReference type="SUPFAM" id="SSF46992">
    <property type="entry name" value="Ribosomal protein S20"/>
    <property type="match status" value="1"/>
</dbReference>
<gene>
    <name evidence="8 10" type="primary">rpsT</name>
    <name evidence="10" type="ORF">HW115_01275</name>
</gene>
<evidence type="ECO:0000256" key="4">
    <source>
        <dbReference type="ARBA" id="ARBA00022884"/>
    </source>
</evidence>
<evidence type="ECO:0000256" key="2">
    <source>
        <dbReference type="ARBA" id="ARBA00007634"/>
    </source>
</evidence>
<dbReference type="EMBL" id="JACBAZ010000001">
    <property type="protein sequence ID" value="NWK54225.1"/>
    <property type="molecule type" value="Genomic_DNA"/>
</dbReference>
<dbReference type="PANTHER" id="PTHR33398">
    <property type="entry name" value="30S RIBOSOMAL PROTEIN S20"/>
    <property type="match status" value="1"/>
</dbReference>
<evidence type="ECO:0000313" key="11">
    <source>
        <dbReference type="Proteomes" id="UP000557872"/>
    </source>
</evidence>
<protein>
    <recommendedName>
        <fullName evidence="7 8">Small ribosomal subunit protein bS20</fullName>
    </recommendedName>
</protein>
<keyword evidence="6 8" id="KW-0687">Ribonucleoprotein</keyword>
<evidence type="ECO:0000256" key="5">
    <source>
        <dbReference type="ARBA" id="ARBA00022980"/>
    </source>
</evidence>
<evidence type="ECO:0000256" key="1">
    <source>
        <dbReference type="ARBA" id="ARBA00003134"/>
    </source>
</evidence>
<dbReference type="GO" id="GO:0003735">
    <property type="term" value="F:structural constituent of ribosome"/>
    <property type="evidence" value="ECO:0007669"/>
    <property type="project" value="InterPro"/>
</dbReference>
<dbReference type="PANTHER" id="PTHR33398:SF1">
    <property type="entry name" value="SMALL RIBOSOMAL SUBUNIT PROTEIN BS20C"/>
    <property type="match status" value="1"/>
</dbReference>
<evidence type="ECO:0000256" key="6">
    <source>
        <dbReference type="ARBA" id="ARBA00023274"/>
    </source>
</evidence>
<dbReference type="Proteomes" id="UP000557872">
    <property type="component" value="Unassembled WGS sequence"/>
</dbReference>
<evidence type="ECO:0000256" key="8">
    <source>
        <dbReference type="HAMAP-Rule" id="MF_00500"/>
    </source>
</evidence>
<dbReference type="GO" id="GO:0070181">
    <property type="term" value="F:small ribosomal subunit rRNA binding"/>
    <property type="evidence" value="ECO:0007669"/>
    <property type="project" value="TreeGrafter"/>
</dbReference>
<comment type="similarity">
    <text evidence="2 8">Belongs to the bacterial ribosomal protein bS20 family.</text>
</comment>
<feature type="region of interest" description="Disordered" evidence="9">
    <location>
        <begin position="1"/>
        <end position="24"/>
    </location>
</feature>
<proteinExistence type="inferred from homology"/>
<keyword evidence="4 8" id="KW-0694">RNA-binding</keyword>
<dbReference type="RefSeq" id="WP_178930766.1">
    <property type="nucleotide sequence ID" value="NZ_JACBAZ010000001.1"/>
</dbReference>
<dbReference type="GO" id="GO:0005829">
    <property type="term" value="C:cytosol"/>
    <property type="evidence" value="ECO:0007669"/>
    <property type="project" value="TreeGrafter"/>
</dbReference>
<dbReference type="NCBIfam" id="TIGR00029">
    <property type="entry name" value="S20"/>
    <property type="match status" value="1"/>
</dbReference>
<keyword evidence="11" id="KW-1185">Reference proteome</keyword>
<dbReference type="GO" id="GO:0006412">
    <property type="term" value="P:translation"/>
    <property type="evidence" value="ECO:0007669"/>
    <property type="project" value="UniProtKB-UniRule"/>
</dbReference>
<dbReference type="HAMAP" id="MF_00500">
    <property type="entry name" value="Ribosomal_bS20"/>
    <property type="match status" value="1"/>
</dbReference>
<keyword evidence="5 8" id="KW-0689">Ribosomal protein</keyword>
<evidence type="ECO:0000313" key="10">
    <source>
        <dbReference type="EMBL" id="NWK54225.1"/>
    </source>
</evidence>
<name>A0A851GG29_9BACT</name>
<dbReference type="InterPro" id="IPR036510">
    <property type="entry name" value="Ribosomal_bS20_sf"/>
</dbReference>
<keyword evidence="3 8" id="KW-0699">rRNA-binding</keyword>
<evidence type="ECO:0000256" key="9">
    <source>
        <dbReference type="SAM" id="MobiDB-lite"/>
    </source>
</evidence>
<evidence type="ECO:0000256" key="3">
    <source>
        <dbReference type="ARBA" id="ARBA00022730"/>
    </source>
</evidence>
<dbReference type="AlphaFoldDB" id="A0A851GG29"/>